<name>A0AAE8K5S7_CLOPF</name>
<evidence type="ECO:0000259" key="1">
    <source>
        <dbReference type="Pfam" id="PF04970"/>
    </source>
</evidence>
<dbReference type="InterPro" id="IPR007053">
    <property type="entry name" value="LRAT_dom"/>
</dbReference>
<dbReference type="RefSeq" id="WP_124231177.1">
    <property type="nucleotide sequence ID" value="NZ_CATNZC010000002.1"/>
</dbReference>
<proteinExistence type="predicted"/>
<evidence type="ECO:0000313" key="3">
    <source>
        <dbReference type="Proteomes" id="UP000273641"/>
    </source>
</evidence>
<dbReference type="Gene3D" id="3.90.1720.10">
    <property type="entry name" value="endopeptidase domain like (from Nostoc punctiforme)"/>
    <property type="match status" value="1"/>
</dbReference>
<comment type="caution">
    <text evidence="2">The sequence shown here is derived from an EMBL/GenBank/DDBJ whole genome shotgun (WGS) entry which is preliminary data.</text>
</comment>
<evidence type="ECO:0000313" key="2">
    <source>
        <dbReference type="EMBL" id="RQN20673.1"/>
    </source>
</evidence>
<reference evidence="2 3" key="1">
    <citation type="submission" date="2018-11" db="EMBL/GenBank/DDBJ databases">
        <title>Draft genome sequences of potential pathogenic Clostridium perfringens from environmental surface water in the North West Province, South Africa.</title>
        <authorList>
            <person name="Fourie J.C.J."/>
            <person name="Sanko T.J."/>
            <person name="Bezuidenhout C."/>
            <person name="Mienie C."/>
            <person name="Adeleke R."/>
        </authorList>
    </citation>
    <scope>NUCLEOTIDE SEQUENCE [LARGE SCALE GENOMIC DNA]</scope>
    <source>
        <strain evidence="2 3">SC4-C13</strain>
    </source>
</reference>
<dbReference type="Proteomes" id="UP000273641">
    <property type="component" value="Unassembled WGS sequence"/>
</dbReference>
<dbReference type="AlphaFoldDB" id="A0AAE8K5S7"/>
<dbReference type="EMBL" id="RQNR01000125">
    <property type="protein sequence ID" value="RQN20673.1"/>
    <property type="molecule type" value="Genomic_DNA"/>
</dbReference>
<feature type="domain" description="LRAT" evidence="1">
    <location>
        <begin position="5"/>
        <end position="65"/>
    </location>
</feature>
<organism evidence="2 3">
    <name type="scientific">Clostridium perfringens</name>
    <dbReference type="NCBI Taxonomy" id="1502"/>
    <lineage>
        <taxon>Bacteria</taxon>
        <taxon>Bacillati</taxon>
        <taxon>Bacillota</taxon>
        <taxon>Clostridia</taxon>
        <taxon>Eubacteriales</taxon>
        <taxon>Clostridiaceae</taxon>
        <taxon>Clostridium</taxon>
    </lineage>
</organism>
<protein>
    <recommendedName>
        <fullName evidence="1">LRAT domain-containing protein</fullName>
    </recommendedName>
</protein>
<sequence length="65" mass="7808">MYYLREGVRITSLENYGNGEKVHILSEIQSPRKYDTEEIISRAKSRLFECEYNSINNNCENFVRW</sequence>
<gene>
    <name evidence="2" type="ORF">EHZ11_16425</name>
</gene>
<dbReference type="Pfam" id="PF04970">
    <property type="entry name" value="LRAT"/>
    <property type="match status" value="1"/>
</dbReference>
<accession>A0AAE8K5S7</accession>